<dbReference type="InterPro" id="IPR002575">
    <property type="entry name" value="Aminoglycoside_PTrfase"/>
</dbReference>
<dbReference type="GO" id="GO:0016740">
    <property type="term" value="F:transferase activity"/>
    <property type="evidence" value="ECO:0007669"/>
    <property type="project" value="UniProtKB-KW"/>
</dbReference>
<dbReference type="Gene3D" id="3.90.1200.10">
    <property type="match status" value="1"/>
</dbReference>
<comment type="caution">
    <text evidence="2">The sequence shown here is derived from an EMBL/GenBank/DDBJ whole genome shotgun (WGS) entry which is preliminary data.</text>
</comment>
<dbReference type="Proteomes" id="UP000256913">
    <property type="component" value="Unassembled WGS sequence"/>
</dbReference>
<keyword evidence="2" id="KW-0808">Transferase</keyword>
<keyword evidence="3" id="KW-1185">Reference proteome</keyword>
<dbReference type="SUPFAM" id="SSF56112">
    <property type="entry name" value="Protein kinase-like (PK-like)"/>
    <property type="match status" value="1"/>
</dbReference>
<proteinExistence type="predicted"/>
<dbReference type="AlphaFoldDB" id="A0A3D9ZRT6"/>
<reference evidence="2 3" key="1">
    <citation type="submission" date="2018-08" db="EMBL/GenBank/DDBJ databases">
        <title>Sequencing the genomes of 1000 actinobacteria strains.</title>
        <authorList>
            <person name="Klenk H.-P."/>
        </authorList>
    </citation>
    <scope>NUCLEOTIDE SEQUENCE [LARGE SCALE GENOMIC DNA]</scope>
    <source>
        <strain evidence="2 3">DSM 44099</strain>
    </source>
</reference>
<sequence length="251" mass="26433">MGALAGGRSDSVELLAAGDDRLVVKIKHGAWWADQLVRAVPVTAALRDAGYPAPEVRGHGPLGADRFYFATEYFAGEAPERLDAALTEDILAAVERQAAVCPPEVRDWSTMIRAFLNGGVADHRFDPSVAALVDRALDLVERPVPALPTGEFVHGDFAAYNLLATGGRLRGVVDVEAFGRSTRTIDLVALLASAITTGADQTITNQIAAAAIAASDRATFRACLAHRALALLLTDPTTGADLVPQLLARAT</sequence>
<name>A0A3D9ZRT6_9ACTN</name>
<evidence type="ECO:0000259" key="1">
    <source>
        <dbReference type="Pfam" id="PF01636"/>
    </source>
</evidence>
<feature type="domain" description="Aminoglycoside phosphotransferase" evidence="1">
    <location>
        <begin position="4"/>
        <end position="217"/>
    </location>
</feature>
<organism evidence="2 3">
    <name type="scientific">Asanoa ferruginea</name>
    <dbReference type="NCBI Taxonomy" id="53367"/>
    <lineage>
        <taxon>Bacteria</taxon>
        <taxon>Bacillati</taxon>
        <taxon>Actinomycetota</taxon>
        <taxon>Actinomycetes</taxon>
        <taxon>Micromonosporales</taxon>
        <taxon>Micromonosporaceae</taxon>
        <taxon>Asanoa</taxon>
    </lineage>
</organism>
<accession>A0A3D9ZRT6</accession>
<dbReference type="InterPro" id="IPR011009">
    <property type="entry name" value="Kinase-like_dom_sf"/>
</dbReference>
<dbReference type="Pfam" id="PF01636">
    <property type="entry name" value="APH"/>
    <property type="match status" value="1"/>
</dbReference>
<protein>
    <submittedName>
        <fullName evidence="2">Phosphotransferase family enzyme</fullName>
    </submittedName>
</protein>
<dbReference type="EMBL" id="QUMQ01000001">
    <property type="protein sequence ID" value="REF99931.1"/>
    <property type="molecule type" value="Genomic_DNA"/>
</dbReference>
<gene>
    <name evidence="2" type="ORF">DFJ67_5978</name>
</gene>
<dbReference type="RefSeq" id="WP_116071095.1">
    <property type="nucleotide sequence ID" value="NZ_BONB01000130.1"/>
</dbReference>
<evidence type="ECO:0000313" key="3">
    <source>
        <dbReference type="Proteomes" id="UP000256913"/>
    </source>
</evidence>
<dbReference type="OrthoDB" id="3806873at2"/>
<evidence type="ECO:0000313" key="2">
    <source>
        <dbReference type="EMBL" id="REF99931.1"/>
    </source>
</evidence>